<name>A0AAV4BDV5_9GAST</name>
<feature type="region of interest" description="Disordered" evidence="1">
    <location>
        <begin position="149"/>
        <end position="169"/>
    </location>
</feature>
<proteinExistence type="predicted"/>
<protein>
    <submittedName>
        <fullName evidence="2">RNA-directed DNA polymerase from mobile element jockey-like</fullName>
    </submittedName>
</protein>
<organism evidence="2 3">
    <name type="scientific">Plakobranchus ocellatus</name>
    <dbReference type="NCBI Taxonomy" id="259542"/>
    <lineage>
        <taxon>Eukaryota</taxon>
        <taxon>Metazoa</taxon>
        <taxon>Spiralia</taxon>
        <taxon>Lophotrochozoa</taxon>
        <taxon>Mollusca</taxon>
        <taxon>Gastropoda</taxon>
        <taxon>Heterobranchia</taxon>
        <taxon>Euthyneura</taxon>
        <taxon>Panpulmonata</taxon>
        <taxon>Sacoglossa</taxon>
        <taxon>Placobranchoidea</taxon>
        <taxon>Plakobranchidae</taxon>
        <taxon>Plakobranchus</taxon>
    </lineage>
</organism>
<dbReference type="AlphaFoldDB" id="A0AAV4BDV5"/>
<accession>A0AAV4BDV5</accession>
<dbReference type="GO" id="GO:0003964">
    <property type="term" value="F:RNA-directed DNA polymerase activity"/>
    <property type="evidence" value="ECO:0007669"/>
    <property type="project" value="UniProtKB-KW"/>
</dbReference>
<comment type="caution">
    <text evidence="2">The sequence shown here is derived from an EMBL/GenBank/DDBJ whole genome shotgun (WGS) entry which is preliminary data.</text>
</comment>
<evidence type="ECO:0000313" key="3">
    <source>
        <dbReference type="Proteomes" id="UP000735302"/>
    </source>
</evidence>
<keyword evidence="2" id="KW-0548">Nucleotidyltransferase</keyword>
<evidence type="ECO:0000313" key="2">
    <source>
        <dbReference type="EMBL" id="GFO17373.1"/>
    </source>
</evidence>
<keyword evidence="2" id="KW-0808">Transferase</keyword>
<feature type="compositionally biased region" description="Polar residues" evidence="1">
    <location>
        <begin position="154"/>
        <end position="166"/>
    </location>
</feature>
<keyword evidence="2" id="KW-0695">RNA-directed DNA polymerase</keyword>
<dbReference type="Proteomes" id="UP000735302">
    <property type="component" value="Unassembled WGS sequence"/>
</dbReference>
<dbReference type="EMBL" id="BLXT01004787">
    <property type="protein sequence ID" value="GFO17373.1"/>
    <property type="molecule type" value="Genomic_DNA"/>
</dbReference>
<reference evidence="2 3" key="1">
    <citation type="journal article" date="2021" name="Elife">
        <title>Chloroplast acquisition without the gene transfer in kleptoplastic sea slugs, Plakobranchus ocellatus.</title>
        <authorList>
            <person name="Maeda T."/>
            <person name="Takahashi S."/>
            <person name="Yoshida T."/>
            <person name="Shimamura S."/>
            <person name="Takaki Y."/>
            <person name="Nagai Y."/>
            <person name="Toyoda A."/>
            <person name="Suzuki Y."/>
            <person name="Arimoto A."/>
            <person name="Ishii H."/>
            <person name="Satoh N."/>
            <person name="Nishiyama T."/>
            <person name="Hasebe M."/>
            <person name="Maruyama T."/>
            <person name="Minagawa J."/>
            <person name="Obokata J."/>
            <person name="Shigenobu S."/>
        </authorList>
    </citation>
    <scope>NUCLEOTIDE SEQUENCE [LARGE SCALE GENOMIC DNA]</scope>
</reference>
<gene>
    <name evidence="2" type="ORF">PoB_004387800</name>
</gene>
<evidence type="ECO:0000256" key="1">
    <source>
        <dbReference type="SAM" id="MobiDB-lite"/>
    </source>
</evidence>
<sequence>MSYYTSLQEQARLSSIYANFIRPALEYANPELDLASRASQEKLVKVQNAALRLILGALRSTPIMILELASGCEPRSLRIGRGRATLRNYLHLLPGFIANFGCIRQGRNGRSGVVSGPTAEIGGVRNMVQWLPSHVGVISNEITDRLANEGRAQPQPQQPSTLSNVRSVPRPGTAKLLSAAQLSNGERLPKFHEAANSR</sequence>
<keyword evidence="3" id="KW-1185">Reference proteome</keyword>